<dbReference type="AlphaFoldDB" id="A0A8H6RFW4"/>
<dbReference type="GO" id="GO:0030488">
    <property type="term" value="P:tRNA methylation"/>
    <property type="evidence" value="ECO:0007669"/>
    <property type="project" value="InterPro"/>
</dbReference>
<dbReference type="InterPro" id="IPR045330">
    <property type="entry name" value="TRM3/TARBP1"/>
</dbReference>
<accession>A0A8H6RFW4</accession>
<dbReference type="InterPro" id="IPR029028">
    <property type="entry name" value="Alpha/beta_knot_MTases"/>
</dbReference>
<evidence type="ECO:0000313" key="5">
    <source>
        <dbReference type="Proteomes" id="UP000660729"/>
    </source>
</evidence>
<evidence type="ECO:0000259" key="3">
    <source>
        <dbReference type="Pfam" id="PF00588"/>
    </source>
</evidence>
<keyword evidence="2 4" id="KW-0808">Transferase</keyword>
<dbReference type="SUPFAM" id="SSF48371">
    <property type="entry name" value="ARM repeat"/>
    <property type="match status" value="1"/>
</dbReference>
<dbReference type="Gene3D" id="3.40.1280.10">
    <property type="match status" value="1"/>
</dbReference>
<dbReference type="InterPro" id="IPR029026">
    <property type="entry name" value="tRNA_m1G_MTases_N"/>
</dbReference>
<dbReference type="PANTHER" id="PTHR12029:SF11">
    <property type="entry name" value="METHYLTRANSFERASE TARBP1-RELATED"/>
    <property type="match status" value="1"/>
</dbReference>
<protein>
    <submittedName>
        <fullName evidence="4">Putative methyltransferase TARBP1</fullName>
    </submittedName>
</protein>
<dbReference type="OrthoDB" id="241340at2759"/>
<sequence>MRHYLSIRSFRSHISFYNIASSSRRAFSMTAIQNQTAALLLNRVVENERSGLVRDVAKSLNSRSSVADVSFAVALVQLKVDEDAKDFITNHVLSIIQIGEQDRVVSLCSEYGWLRDKLLQRTCNHISRLAITAQHDSSNWLAVPLATPILHELANGLDPAIGTLGPDTIEQAIRYIAFVERLSNTALEDELADSLFRSCLILTGAAFRELATHASEVLSKLLQCKPDMLEKVQSDLWSRIVQLVEGRNALNQTLGYSLWLRWILSGNSVDPTILKQDEYWDALISGLRRGDSERRKSSLQVLRASVEICTGEPSLASIITAQTNASTLAIDSIRKQYIRFCTVFETVVLGRYLNQVQECEPDFDFLASTNSAVKPAFLFALLESALDQRMQDANRKWIGSWCLRSNLRTDEVDIFMTFLRSTLLPWATSGYLFTATLKHIDGHLKCEHGERLATYVSSALLRDGHMAKNFIGAIAATIRARQTNSFAYSTVYLVEGIGRALDIDGTLPIDPSHLEDIHSAASWIGLPEVARDHLLARTWKMCSIVRQRTTQASADAFLSKAATDWNTLLSKAISLGLESSVQVEGSISALSLAPSKRDTNEKTAHQKCADLLGSLDTLQIAQVEEQLDDIWTDLEYLEYPKGLLTAMPLVFMHPKLVAMASTAPNSFAESIKSKAAALVELATSRSYMLPTLLETLRVAVLADHTSAALLGSDELIAHVASNPPSATVDAQLETATIPVIQDISPELQAFSYRFYFGQPDGYGIAVLLDLVSRFRAIDSKLATELFDKLLQRFLSQKTPPPTVSAWKKVLQLQVMLLCAEQHVPYISLDEARKVLKDLHYVLAIEPLPRYRYLFEWMIARTYIHHPQLRSTIFEELSTKDHHGNPKFLASLMKIGVNIAKTESSTEDFALQLATAFVPLAASSKVVIRHEAQWQFAPLLDHARAKNWKNITQSSAFDALHGFIRSLERYDDPPKERTIDKFDPINDHNLTHLVEGPWWGLDNVEQCQTSRKDFVSLYERDDSDTTIPHSCIPLGGLLPSKEQTPSSTNQPPVDHQKRMLQNIDNISRALGSGAADPDSVTIALQTKGAGYLSSSNLRKRHSNLLVVASLVDNPYNLGGLSRVSEIFGAGALYLPTPTVTSNKDFQSVSVASHLHIPLKALLAKDLENWLVEKKREEGFKVVGIEQTDRSVLLGDEACVLPEKCILVIGSEREGIPAMVLSLCDLLVEIPQIGITRSLNVQTAAGIVLCEYAKQFRKKV</sequence>
<dbReference type="EMBL" id="JABCIY010000175">
    <property type="protein sequence ID" value="KAF7189992.1"/>
    <property type="molecule type" value="Genomic_DNA"/>
</dbReference>
<reference evidence="4" key="1">
    <citation type="submission" date="2020-04" db="EMBL/GenBank/DDBJ databases">
        <title>Draft genome resource of the tomato pathogen Pseudocercospora fuligena.</title>
        <authorList>
            <person name="Zaccaron A."/>
        </authorList>
    </citation>
    <scope>NUCLEOTIDE SEQUENCE</scope>
    <source>
        <strain evidence="4">PF001</strain>
    </source>
</reference>
<organism evidence="4 5">
    <name type="scientific">Pseudocercospora fuligena</name>
    <dbReference type="NCBI Taxonomy" id="685502"/>
    <lineage>
        <taxon>Eukaryota</taxon>
        <taxon>Fungi</taxon>
        <taxon>Dikarya</taxon>
        <taxon>Ascomycota</taxon>
        <taxon>Pezizomycotina</taxon>
        <taxon>Dothideomycetes</taxon>
        <taxon>Dothideomycetidae</taxon>
        <taxon>Mycosphaerellales</taxon>
        <taxon>Mycosphaerellaceae</taxon>
        <taxon>Pseudocercospora</taxon>
    </lineage>
</organism>
<evidence type="ECO:0000256" key="1">
    <source>
        <dbReference type="ARBA" id="ARBA00022603"/>
    </source>
</evidence>
<gene>
    <name evidence="4" type="ORF">HII31_08323</name>
</gene>
<proteinExistence type="predicted"/>
<comment type="caution">
    <text evidence="4">The sequence shown here is derived from an EMBL/GenBank/DDBJ whole genome shotgun (WGS) entry which is preliminary data.</text>
</comment>
<dbReference type="CDD" id="cd18091">
    <property type="entry name" value="SpoU-like_TRM3-like"/>
    <property type="match status" value="1"/>
</dbReference>
<dbReference type="Pfam" id="PF00588">
    <property type="entry name" value="SpoU_methylase"/>
    <property type="match status" value="1"/>
</dbReference>
<dbReference type="InterPro" id="IPR001537">
    <property type="entry name" value="SpoU_MeTrfase"/>
</dbReference>
<keyword evidence="1 4" id="KW-0489">Methyltransferase</keyword>
<dbReference type="InterPro" id="IPR044748">
    <property type="entry name" value="Trm3/TARBP1_C"/>
</dbReference>
<dbReference type="PANTHER" id="PTHR12029">
    <property type="entry name" value="RNA METHYLTRANSFERASE"/>
    <property type="match status" value="1"/>
</dbReference>
<dbReference type="GO" id="GO:0016423">
    <property type="term" value="F:tRNA (guanine) methyltransferase activity"/>
    <property type="evidence" value="ECO:0007669"/>
    <property type="project" value="InterPro"/>
</dbReference>
<evidence type="ECO:0000256" key="2">
    <source>
        <dbReference type="ARBA" id="ARBA00022679"/>
    </source>
</evidence>
<dbReference type="SUPFAM" id="SSF75217">
    <property type="entry name" value="alpha/beta knot"/>
    <property type="match status" value="1"/>
</dbReference>
<evidence type="ECO:0000313" key="4">
    <source>
        <dbReference type="EMBL" id="KAF7189992.1"/>
    </source>
</evidence>
<dbReference type="InterPro" id="IPR016024">
    <property type="entry name" value="ARM-type_fold"/>
</dbReference>
<dbReference type="GO" id="GO:0003723">
    <property type="term" value="F:RNA binding"/>
    <property type="evidence" value="ECO:0007669"/>
    <property type="project" value="InterPro"/>
</dbReference>
<feature type="domain" description="tRNA/rRNA methyltransferase SpoU type" evidence="3">
    <location>
        <begin position="1103"/>
        <end position="1247"/>
    </location>
</feature>
<name>A0A8H6RFW4_9PEZI</name>
<keyword evidence="5" id="KW-1185">Reference proteome</keyword>
<dbReference type="Proteomes" id="UP000660729">
    <property type="component" value="Unassembled WGS sequence"/>
</dbReference>